<proteinExistence type="predicted"/>
<keyword evidence="1" id="KW-0732">Signal</keyword>
<reference evidence="2 3" key="1">
    <citation type="journal article" date="2018" name="Nat. Biotechnol.">
        <title>A standardized bacterial taxonomy based on genome phylogeny substantially revises the tree of life.</title>
        <authorList>
            <person name="Parks D.H."/>
            <person name="Chuvochina M."/>
            <person name="Waite D.W."/>
            <person name="Rinke C."/>
            <person name="Skarshewski A."/>
            <person name="Chaumeil P.A."/>
            <person name="Hugenholtz P."/>
        </authorList>
    </citation>
    <scope>NUCLEOTIDE SEQUENCE [LARGE SCALE GENOMIC DNA]</scope>
    <source>
        <strain evidence="2">UBA9158</strain>
    </source>
</reference>
<evidence type="ECO:0000313" key="3">
    <source>
        <dbReference type="Proteomes" id="UP000259273"/>
    </source>
</evidence>
<dbReference type="AlphaFoldDB" id="A0A3C1KT65"/>
<gene>
    <name evidence="2" type="ORF">DCP75_19720</name>
</gene>
<sequence>MDTWNIFRATAVASLLLMAGTFPAGADDTEIYKAEFSASTGSRPKVLVVFDDSGSMATMVDQQRPPYDPEDTTYQHSFISGGQPGNWSDRIYWSTDGEVPPKRISGQPNPNWFLKSKNRCASSYDSLALDGRFTADRARRWVDSRLVETAGYFRCDNDDETVQGNGCFKFVDVEVTTEICPDPVVVEVTQAEWEAWTGPKTRDCPEKRESRCVDNPALWDYFITRQDPCTTETVIESTWTRMRDAVWVPPSTALSIESWQPLTGGVTEPPHVECLNDVASGITNNGSGTGPGYPQDDVQTGNEYGPNPDPSMNWGTGAYTFYTGHYLDWYYDDSLEEPRSRIDIAQDVVSTIMRSNPGVDFGLMEFNSNQGSSNHG</sequence>
<feature type="non-terminal residue" evidence="2">
    <location>
        <position position="376"/>
    </location>
</feature>
<organism evidence="2 3">
    <name type="scientific">Haliea salexigens</name>
    <dbReference type="NCBI Taxonomy" id="287487"/>
    <lineage>
        <taxon>Bacteria</taxon>
        <taxon>Pseudomonadati</taxon>
        <taxon>Pseudomonadota</taxon>
        <taxon>Gammaproteobacteria</taxon>
        <taxon>Cellvibrionales</taxon>
        <taxon>Halieaceae</taxon>
        <taxon>Haliea</taxon>
    </lineage>
</organism>
<dbReference type="Proteomes" id="UP000259273">
    <property type="component" value="Unassembled WGS sequence"/>
</dbReference>
<accession>A0A3C1KT65</accession>
<evidence type="ECO:0000256" key="1">
    <source>
        <dbReference type="SAM" id="SignalP"/>
    </source>
</evidence>
<evidence type="ECO:0000313" key="2">
    <source>
        <dbReference type="EMBL" id="HAN29902.1"/>
    </source>
</evidence>
<dbReference type="EMBL" id="DMND01000268">
    <property type="protein sequence ID" value="HAN29902.1"/>
    <property type="molecule type" value="Genomic_DNA"/>
</dbReference>
<name>A0A3C1KT65_9GAMM</name>
<comment type="caution">
    <text evidence="2">The sequence shown here is derived from an EMBL/GenBank/DDBJ whole genome shotgun (WGS) entry which is preliminary data.</text>
</comment>
<evidence type="ECO:0008006" key="4">
    <source>
        <dbReference type="Google" id="ProtNLM"/>
    </source>
</evidence>
<feature type="signal peptide" evidence="1">
    <location>
        <begin position="1"/>
        <end position="26"/>
    </location>
</feature>
<protein>
    <recommendedName>
        <fullName evidence="4">Pilus assembly protein PilY</fullName>
    </recommendedName>
</protein>
<feature type="chain" id="PRO_5017670993" description="Pilus assembly protein PilY" evidence="1">
    <location>
        <begin position="27"/>
        <end position="376"/>
    </location>
</feature>